<evidence type="ECO:0000313" key="3">
    <source>
        <dbReference type="Proteomes" id="UP000663859"/>
    </source>
</evidence>
<dbReference type="Pfam" id="PF17820">
    <property type="entry name" value="PDZ_6"/>
    <property type="match status" value="1"/>
</dbReference>
<dbReference type="InterPro" id="IPR036034">
    <property type="entry name" value="PDZ_sf"/>
</dbReference>
<comment type="caution">
    <text evidence="2">The sequence shown here is derived from an EMBL/GenBank/DDBJ whole genome shotgun (WGS) entry which is preliminary data.</text>
</comment>
<dbReference type="InterPro" id="IPR041489">
    <property type="entry name" value="PDZ_6"/>
</dbReference>
<evidence type="ECO:0000313" key="2">
    <source>
        <dbReference type="EMBL" id="CAF0693465.1"/>
    </source>
</evidence>
<dbReference type="SMART" id="SM00228">
    <property type="entry name" value="PDZ"/>
    <property type="match status" value="1"/>
</dbReference>
<gene>
    <name evidence="2" type="ORF">MPNT_140011</name>
</gene>
<accession>A0A8J2BMP5</accession>
<reference evidence="2" key="1">
    <citation type="submission" date="2021-02" db="EMBL/GenBank/DDBJ databases">
        <authorList>
            <person name="Cremers G."/>
            <person name="Picone N."/>
        </authorList>
    </citation>
    <scope>NUCLEOTIDE SEQUENCE</scope>
    <source>
        <strain evidence="2">PQ17</strain>
    </source>
</reference>
<feature type="domain" description="PDZ" evidence="1">
    <location>
        <begin position="188"/>
        <end position="265"/>
    </location>
</feature>
<dbReference type="InterPro" id="IPR001478">
    <property type="entry name" value="PDZ"/>
</dbReference>
<protein>
    <recommendedName>
        <fullName evidence="1">PDZ domain-containing protein</fullName>
    </recommendedName>
</protein>
<name>A0A8J2BMP5_9BACT</name>
<dbReference type="SUPFAM" id="SSF50156">
    <property type="entry name" value="PDZ domain-like"/>
    <property type="match status" value="1"/>
</dbReference>
<proteinExistence type="predicted"/>
<evidence type="ECO:0000259" key="1">
    <source>
        <dbReference type="SMART" id="SM00228"/>
    </source>
</evidence>
<organism evidence="2 3">
    <name type="scientific">Candidatus Methylacidithermus pantelleriae</name>
    <dbReference type="NCBI Taxonomy" id="2744239"/>
    <lineage>
        <taxon>Bacteria</taxon>
        <taxon>Pseudomonadati</taxon>
        <taxon>Verrucomicrobiota</taxon>
        <taxon>Methylacidiphilae</taxon>
        <taxon>Methylacidiphilales</taxon>
        <taxon>Methylacidiphilaceae</taxon>
        <taxon>Candidatus Methylacidithermus</taxon>
    </lineage>
</organism>
<dbReference type="EMBL" id="CAJNOB010000006">
    <property type="protein sequence ID" value="CAF0693465.1"/>
    <property type="molecule type" value="Genomic_DNA"/>
</dbReference>
<dbReference type="Proteomes" id="UP000663859">
    <property type="component" value="Unassembled WGS sequence"/>
</dbReference>
<keyword evidence="3" id="KW-1185">Reference proteome</keyword>
<dbReference type="Gene3D" id="2.30.42.10">
    <property type="match status" value="1"/>
</dbReference>
<dbReference type="AlphaFoldDB" id="A0A8J2BMP5"/>
<sequence>MWTGSWPISHTRARQALARKVMCARIFPLRPRTLHLLGRSLLFVVAAWGMPYLWSTSYRPPLWEALPLEETPQGVHARYPTAIHSGWAVPTSYTWRLVYRTPVEETPGSPPILSHGQANQAFSRNGAFDSVGQVERAPSAGPIRAARQSPWTRVVLFRQAFYTLEGESIRVCLLDPKTGRLWDEPFDPPEGMLLVEDSGPGILVLAVDREAPAGRAGLCPSDRIQACNGKPVQKLQDLLDLLKESKEEIAKRGGSRLPLEILRESPSEPQKRLTLFLPLPPSLESDVWGNPP</sequence>